<dbReference type="GO" id="GO:0070981">
    <property type="term" value="P:L-asparagine biosynthetic process"/>
    <property type="evidence" value="ECO:0007669"/>
    <property type="project" value="UniProtKB-UniRule"/>
</dbReference>
<evidence type="ECO:0000259" key="8">
    <source>
        <dbReference type="PROSITE" id="PS50862"/>
    </source>
</evidence>
<evidence type="ECO:0000256" key="1">
    <source>
        <dbReference type="ARBA" id="ARBA00022490"/>
    </source>
</evidence>
<reference evidence="9 10" key="1">
    <citation type="submission" date="2017-06" db="EMBL/GenBank/DDBJ databases">
        <title>Genome Sequencing and Comparative Genomics Analysis of Five Ureaplasma Urealyticums with Different Drug Resistance.</title>
        <authorList>
            <person name="Ma L."/>
            <person name="Jia T."/>
        </authorList>
    </citation>
    <scope>NUCLEOTIDE SEQUENCE [LARGE SCALE GENOMIC DNA]</scope>
    <source>
        <strain evidence="10">hebnu uu3</strain>
    </source>
</reference>
<proteinExistence type="inferred from homology"/>
<organism evidence="9 10">
    <name type="scientific">Ureaplasma parvum</name>
    <name type="common">Ureaplasma urealyticum biotype 1</name>
    <dbReference type="NCBI Taxonomy" id="134821"/>
    <lineage>
        <taxon>Bacteria</taxon>
        <taxon>Bacillati</taxon>
        <taxon>Mycoplasmatota</taxon>
        <taxon>Mycoplasmoidales</taxon>
        <taxon>Mycoplasmoidaceae</taxon>
        <taxon>Ureaplasma</taxon>
    </lineage>
</organism>
<keyword evidence="6 7" id="KW-0061">Asparagine biosynthesis</keyword>
<comment type="subcellular location">
    <subcellularLocation>
        <location evidence="7">Cytoplasm</location>
    </subcellularLocation>
</comment>
<keyword evidence="5 7" id="KW-0067">ATP-binding</keyword>
<protein>
    <recommendedName>
        <fullName evidence="7">Aspartate--ammonia ligase</fullName>
        <ecNumber evidence="7">6.3.1.1</ecNumber>
    </recommendedName>
    <alternativeName>
        <fullName evidence="7">Asparagine synthetase A</fullName>
    </alternativeName>
</protein>
<dbReference type="InterPro" id="IPR045864">
    <property type="entry name" value="aa-tRNA-synth_II/BPL/LPL"/>
</dbReference>
<comment type="pathway">
    <text evidence="7">Amino-acid biosynthesis; L-asparagine biosynthesis; L-asparagine from L-aspartate (ammonia route): step 1/1.</text>
</comment>
<dbReference type="OMA" id="QSRICMF"/>
<sequence>MDQLQKAKINQTQKAIVEIKNSFQKHFAKNLNLSRVTAPLFVEGQSGLNDHLDHKQKAVSFYAKKLDKTLEIVQSLAKWKRLALLDYGFSLYEGLYTDMNAIRADDDIDEIHSIYVDQWDWEILINNQDCNLDFLKSIVNKIYSTIRIVQLEIDQLYNPKQIILPDSITFISSQELEDLYPHLSPSRREYEFAKIHKAIFIYQIGYPLKSGYIQSIRSPEYDNWNLNGDLIVYHKLNDQAIELSSMGIRVSKQDFIKQTNFANLKNDQENNFYHQMILNNQLPQTIGGGIGQSRLCMFLLNKKHIGEVQVSVWPNEYKDELLKKGIKLL</sequence>
<evidence type="ECO:0000313" key="10">
    <source>
        <dbReference type="Proteomes" id="UP000197054"/>
    </source>
</evidence>
<dbReference type="PANTHER" id="PTHR30073">
    <property type="entry name" value="ASPARTATE--AMMONIA LIGASE"/>
    <property type="match status" value="1"/>
</dbReference>
<keyword evidence="3 7" id="KW-0028">Amino-acid biosynthesis</keyword>
<dbReference type="InterPro" id="IPR006195">
    <property type="entry name" value="aa-tRNA-synth_II"/>
</dbReference>
<feature type="domain" description="Aminoacyl-transfer RNA synthetases class-II family profile" evidence="8">
    <location>
        <begin position="18"/>
        <end position="314"/>
    </location>
</feature>
<dbReference type="GO" id="GO:0005829">
    <property type="term" value="C:cytosol"/>
    <property type="evidence" value="ECO:0007669"/>
    <property type="project" value="TreeGrafter"/>
</dbReference>
<comment type="catalytic activity">
    <reaction evidence="7">
        <text>L-aspartate + NH4(+) + ATP = L-asparagine + AMP + diphosphate + H(+)</text>
        <dbReference type="Rhea" id="RHEA:11372"/>
        <dbReference type="ChEBI" id="CHEBI:15378"/>
        <dbReference type="ChEBI" id="CHEBI:28938"/>
        <dbReference type="ChEBI" id="CHEBI:29991"/>
        <dbReference type="ChEBI" id="CHEBI:30616"/>
        <dbReference type="ChEBI" id="CHEBI:33019"/>
        <dbReference type="ChEBI" id="CHEBI:58048"/>
        <dbReference type="ChEBI" id="CHEBI:456215"/>
        <dbReference type="EC" id="6.3.1.1"/>
    </reaction>
</comment>
<evidence type="ECO:0000256" key="4">
    <source>
        <dbReference type="ARBA" id="ARBA00022741"/>
    </source>
</evidence>
<keyword evidence="1 7" id="KW-0963">Cytoplasm</keyword>
<evidence type="ECO:0000256" key="7">
    <source>
        <dbReference type="HAMAP-Rule" id="MF_00555"/>
    </source>
</evidence>
<dbReference type="HAMAP" id="MF_00555">
    <property type="entry name" value="AsnA"/>
    <property type="match status" value="1"/>
</dbReference>
<dbReference type="EMBL" id="CP021991">
    <property type="protein sequence ID" value="ASD30033.1"/>
    <property type="molecule type" value="Genomic_DNA"/>
</dbReference>
<dbReference type="SUPFAM" id="SSF55681">
    <property type="entry name" value="Class II aaRS and biotin synthetases"/>
    <property type="match status" value="1"/>
</dbReference>
<dbReference type="RefSeq" id="WP_006688600.1">
    <property type="nucleotide sequence ID" value="NZ_CAMQQM010000012.1"/>
</dbReference>
<dbReference type="GO" id="GO:0004071">
    <property type="term" value="F:aspartate-ammonia ligase activity"/>
    <property type="evidence" value="ECO:0007669"/>
    <property type="project" value="UniProtKB-UniRule"/>
</dbReference>
<dbReference type="Proteomes" id="UP000197054">
    <property type="component" value="Chromosome"/>
</dbReference>
<dbReference type="GO" id="GO:0005524">
    <property type="term" value="F:ATP binding"/>
    <property type="evidence" value="ECO:0007669"/>
    <property type="project" value="UniProtKB-UniRule"/>
</dbReference>
<evidence type="ECO:0000313" key="9">
    <source>
        <dbReference type="EMBL" id="ASD30033.1"/>
    </source>
</evidence>
<accession>A0AAC9X6X6</accession>
<dbReference type="PROSITE" id="PS50862">
    <property type="entry name" value="AA_TRNA_LIGASE_II"/>
    <property type="match status" value="1"/>
</dbReference>
<keyword evidence="4 7" id="KW-0547">Nucleotide-binding</keyword>
<evidence type="ECO:0000256" key="5">
    <source>
        <dbReference type="ARBA" id="ARBA00022840"/>
    </source>
</evidence>
<keyword evidence="2 7" id="KW-0436">Ligase</keyword>
<name>A0AAC9X6X6_UREPR</name>
<dbReference type="SMR" id="A0AAC9X6X6"/>
<dbReference type="Pfam" id="PF03590">
    <property type="entry name" value="AsnA"/>
    <property type="match status" value="1"/>
</dbReference>
<comment type="similarity">
    <text evidence="7">Belongs to the class-II aminoacyl-tRNA synthetase family. AsnA subfamily.</text>
</comment>
<dbReference type="PIRSF" id="PIRSF001555">
    <property type="entry name" value="Asp_ammon_ligase"/>
    <property type="match status" value="1"/>
</dbReference>
<dbReference type="Gene3D" id="3.30.930.10">
    <property type="entry name" value="Bira Bifunctional Protein, Domain 2"/>
    <property type="match status" value="1"/>
</dbReference>
<dbReference type="GeneID" id="29672372"/>
<dbReference type="AlphaFoldDB" id="A0AAC9X6X6"/>
<dbReference type="InterPro" id="IPR004618">
    <property type="entry name" value="AsnA"/>
</dbReference>
<gene>
    <name evidence="7" type="primary">asnA</name>
    <name evidence="9" type="ORF">CEG42_02255</name>
</gene>
<evidence type="ECO:0000256" key="2">
    <source>
        <dbReference type="ARBA" id="ARBA00022598"/>
    </source>
</evidence>
<evidence type="ECO:0000256" key="3">
    <source>
        <dbReference type="ARBA" id="ARBA00022605"/>
    </source>
</evidence>
<dbReference type="EC" id="6.3.1.1" evidence="7"/>
<dbReference type="PANTHER" id="PTHR30073:SF5">
    <property type="entry name" value="ASPARTATE--AMMONIA LIGASE"/>
    <property type="match status" value="1"/>
</dbReference>
<evidence type="ECO:0000256" key="6">
    <source>
        <dbReference type="ARBA" id="ARBA00022888"/>
    </source>
</evidence>